<name>I4C6N9_DESTA</name>
<dbReference type="PATRIC" id="fig|706587.4.peg.2922"/>
<dbReference type="AlphaFoldDB" id="I4C6N9"/>
<keyword evidence="1" id="KW-0408">Iron</keyword>
<evidence type="ECO:0000256" key="1">
    <source>
        <dbReference type="ARBA" id="ARBA00023014"/>
    </source>
</evidence>
<proteinExistence type="predicted"/>
<dbReference type="InterPro" id="IPR007160">
    <property type="entry name" value="DUF362"/>
</dbReference>
<evidence type="ECO:0000259" key="2">
    <source>
        <dbReference type="Pfam" id="PF04015"/>
    </source>
</evidence>
<dbReference type="GO" id="GO:0051536">
    <property type="term" value="F:iron-sulfur cluster binding"/>
    <property type="evidence" value="ECO:0007669"/>
    <property type="project" value="UniProtKB-KW"/>
</dbReference>
<dbReference type="EMBL" id="CP003360">
    <property type="protein sequence ID" value="AFM25230.1"/>
    <property type="molecule type" value="Genomic_DNA"/>
</dbReference>
<gene>
    <name evidence="3" type="ordered locus">Desti_2550</name>
</gene>
<dbReference type="eggNOG" id="COG2006">
    <property type="taxonomic scope" value="Bacteria"/>
</dbReference>
<reference evidence="4" key="1">
    <citation type="submission" date="2012-06" db="EMBL/GenBank/DDBJ databases">
        <title>Complete sequence of chromosome of Desulfomonile tiedjei DSM 6799.</title>
        <authorList>
            <person name="Lucas S."/>
            <person name="Copeland A."/>
            <person name="Lapidus A."/>
            <person name="Glavina del Rio T."/>
            <person name="Dalin E."/>
            <person name="Tice H."/>
            <person name="Bruce D."/>
            <person name="Goodwin L."/>
            <person name="Pitluck S."/>
            <person name="Peters L."/>
            <person name="Ovchinnikova G."/>
            <person name="Zeytun A."/>
            <person name="Lu M."/>
            <person name="Kyrpides N."/>
            <person name="Mavromatis K."/>
            <person name="Ivanova N."/>
            <person name="Brettin T."/>
            <person name="Detter J.C."/>
            <person name="Han C."/>
            <person name="Larimer F."/>
            <person name="Land M."/>
            <person name="Hauser L."/>
            <person name="Markowitz V."/>
            <person name="Cheng J.-F."/>
            <person name="Hugenholtz P."/>
            <person name="Woyke T."/>
            <person name="Wu D."/>
            <person name="Spring S."/>
            <person name="Schroeder M."/>
            <person name="Brambilla E."/>
            <person name="Klenk H.-P."/>
            <person name="Eisen J.A."/>
        </authorList>
    </citation>
    <scope>NUCLEOTIDE SEQUENCE [LARGE SCALE GENOMIC DNA]</scope>
    <source>
        <strain evidence="4">ATCC 49306 / DSM 6799 / DCB-1</strain>
    </source>
</reference>
<dbReference type="InterPro" id="IPR006311">
    <property type="entry name" value="TAT_signal"/>
</dbReference>
<dbReference type="OrthoDB" id="9785671at2"/>
<evidence type="ECO:0000313" key="3">
    <source>
        <dbReference type="EMBL" id="AFM25230.1"/>
    </source>
</evidence>
<keyword evidence="1" id="KW-0479">Metal-binding</keyword>
<accession>I4C6N9</accession>
<dbReference type="PROSITE" id="PS51318">
    <property type="entry name" value="TAT"/>
    <property type="match status" value="1"/>
</dbReference>
<keyword evidence="1" id="KW-0411">Iron-sulfur</keyword>
<dbReference type="KEGG" id="dti:Desti_2550"/>
<feature type="domain" description="DUF362" evidence="2">
    <location>
        <begin position="74"/>
        <end position="270"/>
    </location>
</feature>
<keyword evidence="4" id="KW-1185">Reference proteome</keyword>
<dbReference type="Pfam" id="PF04015">
    <property type="entry name" value="DUF362"/>
    <property type="match status" value="1"/>
</dbReference>
<dbReference type="STRING" id="706587.Desti_2550"/>
<dbReference type="RefSeq" id="WP_014810372.1">
    <property type="nucleotide sequence ID" value="NC_018025.1"/>
</dbReference>
<organism evidence="3 4">
    <name type="scientific">Desulfomonile tiedjei (strain ATCC 49306 / DSM 6799 / DCB-1)</name>
    <dbReference type="NCBI Taxonomy" id="706587"/>
    <lineage>
        <taxon>Bacteria</taxon>
        <taxon>Pseudomonadati</taxon>
        <taxon>Thermodesulfobacteriota</taxon>
        <taxon>Desulfomonilia</taxon>
        <taxon>Desulfomonilales</taxon>
        <taxon>Desulfomonilaceae</taxon>
        <taxon>Desulfomonile</taxon>
    </lineage>
</organism>
<dbReference type="HOGENOM" id="CLU_044970_0_0_7"/>
<sequence>MFIKTDRREFLKNGLVSTAAILTAGSGILDPLNTFADTVPDLVVCHGRDAAAITRSAVKALGGMEKFVKPGNKVFIKPNMSFSSGPEMASNTDPVVVREIARMCAEAGAAKISIVDNTLRNPDDCLKMSKIPELCSSVPNTYVNHAKAKRLFKEVSVPKGKQLKSMEVLNDVVEADVLIAVPVGKHHSSSGVSLSMKGMMGVIYDRGSFHGRHDLHEAIVDMVTVLKPHLVVVDGTRILTTGGPGGPGKVIPLNLVIASTDMVAADAQMVALGTWYGSKLEPKNVKHIRLAAERGLGRMNLDQLNIKNIEA</sequence>
<dbReference type="Proteomes" id="UP000006055">
    <property type="component" value="Chromosome"/>
</dbReference>
<protein>
    <recommendedName>
        <fullName evidence="2">DUF362 domain-containing protein</fullName>
    </recommendedName>
</protein>
<evidence type="ECO:0000313" key="4">
    <source>
        <dbReference type="Proteomes" id="UP000006055"/>
    </source>
</evidence>